<dbReference type="AlphaFoldDB" id="A0A5S5BWV0"/>
<evidence type="ECO:0000313" key="1">
    <source>
        <dbReference type="EMBL" id="TYP71645.1"/>
    </source>
</evidence>
<comment type="caution">
    <text evidence="1">The sequence shown here is derived from an EMBL/GenBank/DDBJ whole genome shotgun (WGS) entry which is preliminary data.</text>
</comment>
<reference evidence="1 2" key="1">
    <citation type="submission" date="2019-07" db="EMBL/GenBank/DDBJ databases">
        <title>Genomic Encyclopedia of Archaeal and Bacterial Type Strains, Phase II (KMG-II): from individual species to whole genera.</title>
        <authorList>
            <person name="Goeker M."/>
        </authorList>
    </citation>
    <scope>NUCLEOTIDE SEQUENCE [LARGE SCALE GENOMIC DNA]</scope>
    <source>
        <strain evidence="1 2">DSM 17527</strain>
    </source>
</reference>
<gene>
    <name evidence="1" type="ORF">BD809_10855</name>
</gene>
<keyword evidence="2" id="KW-1185">Reference proteome</keyword>
<dbReference type="Proteomes" id="UP000324376">
    <property type="component" value="Unassembled WGS sequence"/>
</dbReference>
<protein>
    <submittedName>
        <fullName evidence="1">Uncharacterized protein</fullName>
    </submittedName>
</protein>
<evidence type="ECO:0000313" key="2">
    <source>
        <dbReference type="Proteomes" id="UP000324376"/>
    </source>
</evidence>
<name>A0A5S5BWV0_9FLAO</name>
<dbReference type="EMBL" id="VNHU01000008">
    <property type="protein sequence ID" value="TYP71645.1"/>
    <property type="molecule type" value="Genomic_DNA"/>
</dbReference>
<organism evidence="1 2">
    <name type="scientific">Aquimarina intermedia</name>
    <dbReference type="NCBI Taxonomy" id="350814"/>
    <lineage>
        <taxon>Bacteria</taxon>
        <taxon>Pseudomonadati</taxon>
        <taxon>Bacteroidota</taxon>
        <taxon>Flavobacteriia</taxon>
        <taxon>Flavobacteriales</taxon>
        <taxon>Flavobacteriaceae</taxon>
        <taxon>Aquimarina</taxon>
    </lineage>
</organism>
<accession>A0A5S5BWV0</accession>
<proteinExistence type="predicted"/>
<sequence>MIKILKILLLLLLLLDNTYCYSQDIKMNKETEAIIRLGKDAVVQLALDIVDDSASIQNFAKIKVTTNGNEVYVYFSNPITYLPIETIFYTDVIVSIFGKTTVYSPISNGIDDTNNKNIPFYKETNETKLNTQFVLKAINKSTEVGSIDITDFEDTMIIREYKNHYAIEIVSEVQESSYTIEKISGNLSNVMHAHLVPPPLGSESMEVFREID</sequence>